<gene>
    <name evidence="8" type="primary">BBOV_III003750</name>
</gene>
<dbReference type="CDD" id="cd15848">
    <property type="entry name" value="SNARE_syntaxin1-like"/>
    <property type="match status" value="1"/>
</dbReference>
<evidence type="ECO:0000256" key="2">
    <source>
        <dbReference type="ARBA" id="ARBA00009063"/>
    </source>
</evidence>
<dbReference type="GO" id="GO:0031201">
    <property type="term" value="C:SNARE complex"/>
    <property type="evidence" value="ECO:0007669"/>
    <property type="project" value="TreeGrafter"/>
</dbReference>
<proteinExistence type="evidence at transcript level"/>
<protein>
    <submittedName>
        <fullName evidence="8">SNARE domain containing protein</fullName>
    </submittedName>
</protein>
<evidence type="ECO:0000256" key="3">
    <source>
        <dbReference type="ARBA" id="ARBA00022692"/>
    </source>
</evidence>
<dbReference type="GO" id="GO:0048278">
    <property type="term" value="P:vesicle docking"/>
    <property type="evidence" value="ECO:0007669"/>
    <property type="project" value="TreeGrafter"/>
</dbReference>
<evidence type="ECO:0000256" key="6">
    <source>
        <dbReference type="SAM" id="Phobius"/>
    </source>
</evidence>
<dbReference type="PROSITE" id="PS00914">
    <property type="entry name" value="SYNTAXIN"/>
    <property type="match status" value="1"/>
</dbReference>
<dbReference type="InterPro" id="IPR045242">
    <property type="entry name" value="Syntaxin"/>
</dbReference>
<evidence type="ECO:0000256" key="5">
    <source>
        <dbReference type="ARBA" id="ARBA00023136"/>
    </source>
</evidence>
<dbReference type="SMART" id="SM00397">
    <property type="entry name" value="t_SNARE"/>
    <property type="match status" value="1"/>
</dbReference>
<dbReference type="GO" id="GO:0006906">
    <property type="term" value="P:vesicle fusion"/>
    <property type="evidence" value="ECO:0007669"/>
    <property type="project" value="TreeGrafter"/>
</dbReference>
<dbReference type="EMBL" id="AK442333">
    <property type="protein sequence ID" value="BAN66127.1"/>
    <property type="molecule type" value="mRNA"/>
</dbReference>
<dbReference type="AlphaFoldDB" id="S6BPM5"/>
<comment type="similarity">
    <text evidence="2">Belongs to the syntaxin family.</text>
</comment>
<dbReference type="GO" id="GO:0005886">
    <property type="term" value="C:plasma membrane"/>
    <property type="evidence" value="ECO:0007669"/>
    <property type="project" value="TreeGrafter"/>
</dbReference>
<dbReference type="InterPro" id="IPR006012">
    <property type="entry name" value="Syntaxin/epimorphin_CS"/>
</dbReference>
<keyword evidence="5 6" id="KW-0472">Membrane</keyword>
<dbReference type="PANTHER" id="PTHR19957:SF307">
    <property type="entry name" value="PROTEIN SSO1-RELATED"/>
    <property type="match status" value="1"/>
</dbReference>
<evidence type="ECO:0000256" key="1">
    <source>
        <dbReference type="ARBA" id="ARBA00004211"/>
    </source>
</evidence>
<evidence type="ECO:0000259" key="7">
    <source>
        <dbReference type="PROSITE" id="PS50192"/>
    </source>
</evidence>
<dbReference type="GO" id="GO:0000149">
    <property type="term" value="F:SNARE binding"/>
    <property type="evidence" value="ECO:0007669"/>
    <property type="project" value="TreeGrafter"/>
</dbReference>
<dbReference type="GO" id="GO:0012505">
    <property type="term" value="C:endomembrane system"/>
    <property type="evidence" value="ECO:0007669"/>
    <property type="project" value="TreeGrafter"/>
</dbReference>
<dbReference type="InterPro" id="IPR006011">
    <property type="entry name" value="Syntaxin_N"/>
</dbReference>
<dbReference type="PANTHER" id="PTHR19957">
    <property type="entry name" value="SYNTAXIN"/>
    <property type="match status" value="1"/>
</dbReference>
<dbReference type="GO" id="GO:0006886">
    <property type="term" value="P:intracellular protein transport"/>
    <property type="evidence" value="ECO:0007669"/>
    <property type="project" value="InterPro"/>
</dbReference>
<evidence type="ECO:0000313" key="8">
    <source>
        <dbReference type="EMBL" id="BAN66127.1"/>
    </source>
</evidence>
<sequence length="310" mass="34376">MYNRTQQLRNLAEGIKQSNEYTRDCIVIIQDDGMPPSPMGGDDEEGFDPDFKEYMANVQDARKLIASIDDGAKAICALMELSATAVTSEQSAGVSSKLNDLIAQINDSCSKTKSLTTKLQNGKDKGTPTEKRMRNNAYNVCIKHFQNSVKRYQDAQIVFKKAIKERTARQIQLIYPEADPSELEKVMAPGNAHMVLESAARSSIVGNTNLVDAVQNIQSKYNDVLALEDSVEELHQMMVELAGVVSYQGDLIDQVEYNTMKAVEYTEKANVELVKARTIRLRNSKLIMYVTIGLTGVGVIIAVPIILKFT</sequence>
<dbReference type="VEuPathDB" id="PiroplasmaDB:BBOV_III003750"/>
<comment type="subcellular location">
    <subcellularLocation>
        <location evidence="1">Membrane</location>
        <topology evidence="1">Single-pass type IV membrane protein</topology>
    </subcellularLocation>
</comment>
<organism evidence="8">
    <name type="scientific">Babesia bovis</name>
    <dbReference type="NCBI Taxonomy" id="5865"/>
    <lineage>
        <taxon>Eukaryota</taxon>
        <taxon>Sar</taxon>
        <taxon>Alveolata</taxon>
        <taxon>Apicomplexa</taxon>
        <taxon>Aconoidasida</taxon>
        <taxon>Piroplasmida</taxon>
        <taxon>Babesiidae</taxon>
        <taxon>Babesia</taxon>
    </lineage>
</organism>
<reference evidence="8" key="1">
    <citation type="journal article" date="2014" name="BMC Genomics">
        <title>The Babesia bovis gene and promoter model: an update from full-length EST analysis.</title>
        <authorList>
            <person name="Yamagishi J."/>
            <person name="Wakaguri H."/>
            <person name="Yokoyama N."/>
            <person name="Yamashita R."/>
            <person name="Suzuki Y."/>
            <person name="Xuan X."/>
            <person name="Igarashi I."/>
        </authorList>
    </citation>
    <scope>NUCLEOTIDE SEQUENCE</scope>
    <source>
        <strain evidence="8">Texas</strain>
    </source>
</reference>
<dbReference type="SUPFAM" id="SSF47661">
    <property type="entry name" value="t-snare proteins"/>
    <property type="match status" value="1"/>
</dbReference>
<dbReference type="GO" id="GO:0005484">
    <property type="term" value="F:SNAP receptor activity"/>
    <property type="evidence" value="ECO:0007669"/>
    <property type="project" value="InterPro"/>
</dbReference>
<name>S6BPM5_BABBO</name>
<dbReference type="PROSITE" id="PS50192">
    <property type="entry name" value="T_SNARE"/>
    <property type="match status" value="1"/>
</dbReference>
<keyword evidence="4 6" id="KW-1133">Transmembrane helix</keyword>
<feature type="domain" description="T-SNARE coiled-coil homology" evidence="7">
    <location>
        <begin position="214"/>
        <end position="276"/>
    </location>
</feature>
<evidence type="ECO:0000256" key="4">
    <source>
        <dbReference type="ARBA" id="ARBA00022989"/>
    </source>
</evidence>
<dbReference type="InterPro" id="IPR010989">
    <property type="entry name" value="SNARE"/>
</dbReference>
<dbReference type="InterPro" id="IPR000727">
    <property type="entry name" value="T_SNARE_dom"/>
</dbReference>
<accession>S6BPM5</accession>
<keyword evidence="3 6" id="KW-0812">Transmembrane</keyword>
<feature type="transmembrane region" description="Helical" evidence="6">
    <location>
        <begin position="286"/>
        <end position="307"/>
    </location>
</feature>
<dbReference type="GO" id="GO:0006887">
    <property type="term" value="P:exocytosis"/>
    <property type="evidence" value="ECO:0007669"/>
    <property type="project" value="TreeGrafter"/>
</dbReference>
<dbReference type="Pfam" id="PF00804">
    <property type="entry name" value="Syntaxin"/>
    <property type="match status" value="1"/>
</dbReference>
<dbReference type="Gene3D" id="1.20.58.70">
    <property type="match status" value="1"/>
</dbReference>